<evidence type="ECO:0000256" key="6">
    <source>
        <dbReference type="ARBA" id="ARBA00023015"/>
    </source>
</evidence>
<evidence type="ECO:0000256" key="1">
    <source>
        <dbReference type="ARBA" id="ARBA00004123"/>
    </source>
</evidence>
<reference evidence="12" key="1">
    <citation type="submission" date="2019-03" db="EMBL/GenBank/DDBJ databases">
        <title>WGS assembly of Setaria viridis.</title>
        <authorList>
            <person name="Huang P."/>
            <person name="Jenkins J."/>
            <person name="Grimwood J."/>
            <person name="Barry K."/>
            <person name="Healey A."/>
            <person name="Mamidi S."/>
            <person name="Sreedasyam A."/>
            <person name="Shu S."/>
            <person name="Feldman M."/>
            <person name="Wu J."/>
            <person name="Yu Y."/>
            <person name="Chen C."/>
            <person name="Johnson J."/>
            <person name="Rokhsar D."/>
            <person name="Baxter I."/>
            <person name="Schmutz J."/>
            <person name="Brutnell T."/>
            <person name="Kellogg E."/>
        </authorList>
    </citation>
    <scope>NUCLEOTIDE SEQUENCE [LARGE SCALE GENOMIC DNA]</scope>
</reference>
<keyword evidence="8" id="KW-0539">Nucleus</keyword>
<protein>
    <recommendedName>
        <fullName evidence="11">C2H2-type domain-containing protein</fullName>
    </recommendedName>
</protein>
<feature type="compositionally biased region" description="Polar residues" evidence="10">
    <location>
        <begin position="372"/>
        <end position="390"/>
    </location>
</feature>
<dbReference type="PANTHER" id="PTHR26374:SF378">
    <property type="entry name" value="C2H2-TYPE ZINC FINGER FAMILY PROTEIN"/>
    <property type="match status" value="1"/>
</dbReference>
<dbReference type="Gene3D" id="3.30.160.60">
    <property type="entry name" value="Classic Zinc Finger"/>
    <property type="match status" value="1"/>
</dbReference>
<dbReference type="EMBL" id="CM016553">
    <property type="protein sequence ID" value="TKW30322.1"/>
    <property type="molecule type" value="Genomic_DNA"/>
</dbReference>
<keyword evidence="2" id="KW-0479">Metal-binding</keyword>
<keyword evidence="4 9" id="KW-0863">Zinc-finger</keyword>
<evidence type="ECO:0000256" key="10">
    <source>
        <dbReference type="SAM" id="MobiDB-lite"/>
    </source>
</evidence>
<feature type="compositionally biased region" description="Acidic residues" evidence="10">
    <location>
        <begin position="22"/>
        <end position="32"/>
    </location>
</feature>
<feature type="domain" description="C2H2-type" evidence="11">
    <location>
        <begin position="221"/>
        <end position="248"/>
    </location>
</feature>
<evidence type="ECO:0000313" key="12">
    <source>
        <dbReference type="EMBL" id="TKW30322.1"/>
    </source>
</evidence>
<keyword evidence="5" id="KW-0862">Zinc</keyword>
<comment type="subcellular location">
    <subcellularLocation>
        <location evidence="1">Nucleus</location>
    </subcellularLocation>
</comment>
<dbReference type="Proteomes" id="UP000298652">
    <property type="component" value="Chromosome 2"/>
</dbReference>
<accession>A0A4U6VMP8</accession>
<dbReference type="AlphaFoldDB" id="A0A4U6VMP8"/>
<feature type="region of interest" description="Disordered" evidence="10">
    <location>
        <begin position="336"/>
        <end position="390"/>
    </location>
</feature>
<evidence type="ECO:0000256" key="4">
    <source>
        <dbReference type="ARBA" id="ARBA00022771"/>
    </source>
</evidence>
<dbReference type="Gramene" id="TKW30322">
    <property type="protein sequence ID" value="TKW30322"/>
    <property type="gene ID" value="SEVIR_2G028300v2"/>
</dbReference>
<feature type="region of interest" description="Disordered" evidence="10">
    <location>
        <begin position="188"/>
        <end position="216"/>
    </location>
</feature>
<keyword evidence="3" id="KW-0677">Repeat</keyword>
<evidence type="ECO:0000256" key="7">
    <source>
        <dbReference type="ARBA" id="ARBA00023163"/>
    </source>
</evidence>
<dbReference type="PROSITE" id="PS50157">
    <property type="entry name" value="ZINC_FINGER_C2H2_2"/>
    <property type="match status" value="2"/>
</dbReference>
<evidence type="ECO:0000256" key="8">
    <source>
        <dbReference type="ARBA" id="ARBA00023242"/>
    </source>
</evidence>
<evidence type="ECO:0000256" key="3">
    <source>
        <dbReference type="ARBA" id="ARBA00022737"/>
    </source>
</evidence>
<organism evidence="12 13">
    <name type="scientific">Setaria viridis</name>
    <name type="common">Green bristlegrass</name>
    <name type="synonym">Setaria italica subsp. viridis</name>
    <dbReference type="NCBI Taxonomy" id="4556"/>
    <lineage>
        <taxon>Eukaryota</taxon>
        <taxon>Viridiplantae</taxon>
        <taxon>Streptophyta</taxon>
        <taxon>Embryophyta</taxon>
        <taxon>Tracheophyta</taxon>
        <taxon>Spermatophyta</taxon>
        <taxon>Magnoliopsida</taxon>
        <taxon>Liliopsida</taxon>
        <taxon>Poales</taxon>
        <taxon>Poaceae</taxon>
        <taxon>PACMAD clade</taxon>
        <taxon>Panicoideae</taxon>
        <taxon>Panicodae</taxon>
        <taxon>Paniceae</taxon>
        <taxon>Cenchrinae</taxon>
        <taxon>Setaria</taxon>
    </lineage>
</organism>
<keyword evidence="7" id="KW-0804">Transcription</keyword>
<dbReference type="InterPro" id="IPR036236">
    <property type="entry name" value="Znf_C2H2_sf"/>
</dbReference>
<dbReference type="PROSITE" id="PS00028">
    <property type="entry name" value="ZINC_FINGER_C2H2_1"/>
    <property type="match status" value="2"/>
</dbReference>
<dbReference type="SMART" id="SM00355">
    <property type="entry name" value="ZnF_C2H2"/>
    <property type="match status" value="2"/>
</dbReference>
<proteinExistence type="predicted"/>
<name>A0A4U6VMP8_SETVI</name>
<feature type="compositionally biased region" description="Low complexity" evidence="10">
    <location>
        <begin position="97"/>
        <end position="114"/>
    </location>
</feature>
<gene>
    <name evidence="12" type="ORF">SEVIR_2G028300v2</name>
</gene>
<evidence type="ECO:0000256" key="2">
    <source>
        <dbReference type="ARBA" id="ARBA00022723"/>
    </source>
</evidence>
<feature type="compositionally biased region" description="Low complexity" evidence="10">
    <location>
        <begin position="200"/>
        <end position="214"/>
    </location>
</feature>
<evidence type="ECO:0000256" key="5">
    <source>
        <dbReference type="ARBA" id="ARBA00022833"/>
    </source>
</evidence>
<feature type="domain" description="C2H2-type" evidence="11">
    <location>
        <begin position="275"/>
        <end position="302"/>
    </location>
</feature>
<dbReference type="GO" id="GO:0008270">
    <property type="term" value="F:zinc ion binding"/>
    <property type="evidence" value="ECO:0007669"/>
    <property type="project" value="UniProtKB-KW"/>
</dbReference>
<sequence length="390" mass="40308">MASGSAEDDRWRRGGRRCHAELDDDELEEGEFDPAGCQSETDTEEYYNRHSPSESDETVSDCDRETSFGVVPGDDGGASTSSSVAQGWGGTGKRGCSGPAARAAVAVSPSAEPVQSTANVPAEPTVVLQPMPLANVSSMSTASARANLSGQSSSAPPAHDDAMEIAVAGAATAANPPTEAVIHHQPIAPQPPPAREQHVHQQPPVAPPAAGAAGRQDPNGYTCKKCGMWFRNHQGLGGHMVGHKNRELAAAAAPLPADGDAAPAGRRNPRPERVHVCNECGAEFRTGVQLGGHKRKHWTGPPIVPKKKKPRVLVVRPLPPPPEAVADLTLALSSVEADKAPPAPPAVEAARPAVERTPASRPPAAPGRTPEAPQQGSPATESSASTSGQQ</sequence>
<feature type="region of interest" description="Disordered" evidence="10">
    <location>
        <begin position="1"/>
        <end position="123"/>
    </location>
</feature>
<dbReference type="InterPro" id="IPR013087">
    <property type="entry name" value="Znf_C2H2_type"/>
</dbReference>
<dbReference type="Pfam" id="PF13912">
    <property type="entry name" value="zf-C2H2_6"/>
    <property type="match status" value="1"/>
</dbReference>
<evidence type="ECO:0000256" key="9">
    <source>
        <dbReference type="PROSITE-ProRule" id="PRU00042"/>
    </source>
</evidence>
<keyword evidence="6" id="KW-0805">Transcription regulation</keyword>
<dbReference type="GO" id="GO:0005634">
    <property type="term" value="C:nucleus"/>
    <property type="evidence" value="ECO:0007669"/>
    <property type="project" value="UniProtKB-SubCell"/>
</dbReference>
<feature type="compositionally biased region" description="Low complexity" evidence="10">
    <location>
        <begin position="346"/>
        <end position="356"/>
    </location>
</feature>
<evidence type="ECO:0000313" key="13">
    <source>
        <dbReference type="Proteomes" id="UP000298652"/>
    </source>
</evidence>
<evidence type="ECO:0000259" key="11">
    <source>
        <dbReference type="PROSITE" id="PS50157"/>
    </source>
</evidence>
<dbReference type="PANTHER" id="PTHR26374">
    <property type="entry name" value="ZINC FINGER PROTEIN ZAT5"/>
    <property type="match status" value="1"/>
</dbReference>
<keyword evidence="13" id="KW-1185">Reference proteome</keyword>
<dbReference type="SUPFAM" id="SSF57667">
    <property type="entry name" value="beta-beta-alpha zinc fingers"/>
    <property type="match status" value="1"/>
</dbReference>